<evidence type="ECO:0008006" key="5">
    <source>
        <dbReference type="Google" id="ProtNLM"/>
    </source>
</evidence>
<reference evidence="3 4" key="1">
    <citation type="submission" date="2017-09" db="EMBL/GenBank/DDBJ databases">
        <title>Depth-based differentiation of microbial function through sediment-hosted aquifers and enrichment of novel symbionts in the deep terrestrial subsurface.</title>
        <authorList>
            <person name="Probst A.J."/>
            <person name="Ladd B."/>
            <person name="Jarett J.K."/>
            <person name="Geller-Mcgrath D.E."/>
            <person name="Sieber C.M."/>
            <person name="Emerson J.B."/>
            <person name="Anantharaman K."/>
            <person name="Thomas B.C."/>
            <person name="Malmstrom R."/>
            <person name="Stieglmeier M."/>
            <person name="Klingl A."/>
            <person name="Woyke T."/>
            <person name="Ryan C.M."/>
            <person name="Banfield J.F."/>
        </authorList>
    </citation>
    <scope>NUCLEOTIDE SEQUENCE [LARGE SCALE GENOMIC DNA]</scope>
    <source>
        <strain evidence="3">CG23_combo_of_CG06-09_8_20_14_all_37_87_8</strain>
    </source>
</reference>
<sequence>MTNQQAKKIDWQKYLLVLFFTGLIFTLGFFFANLISKKNLESLDSLQQNLRVDILSLETQFSILNQTPCENLNESTLTQELYDIAQTLTSVGNNVGKDNPYYLQLKKYYSILEIKHWLLLQRAKKECGLPLTFIIYFYADKKTCPDCDNQGYILTHLRRKYPDLRVYSFDFNLDLSALDALKSIYLIQPNETLPLMIINKEALSGFQSKDKLENILSKYIETTPDDETSTSTSSTSPNDIDL</sequence>
<proteinExistence type="predicted"/>
<feature type="compositionally biased region" description="Low complexity" evidence="1">
    <location>
        <begin position="229"/>
        <end position="242"/>
    </location>
</feature>
<comment type="caution">
    <text evidence="3">The sequence shown here is derived from an EMBL/GenBank/DDBJ whole genome shotgun (WGS) entry which is preliminary data.</text>
</comment>
<keyword evidence="2" id="KW-1133">Transmembrane helix</keyword>
<feature type="region of interest" description="Disordered" evidence="1">
    <location>
        <begin position="223"/>
        <end position="242"/>
    </location>
</feature>
<gene>
    <name evidence="3" type="ORF">COX24_02615</name>
</gene>
<keyword evidence="2" id="KW-0812">Transmembrane</keyword>
<accession>A0A2G9ZEL7</accession>
<dbReference type="InterPro" id="IPR036249">
    <property type="entry name" value="Thioredoxin-like_sf"/>
</dbReference>
<evidence type="ECO:0000313" key="4">
    <source>
        <dbReference type="Proteomes" id="UP000230447"/>
    </source>
</evidence>
<feature type="transmembrane region" description="Helical" evidence="2">
    <location>
        <begin position="14"/>
        <end position="35"/>
    </location>
</feature>
<organism evidence="3 4">
    <name type="scientific">bacterium (Candidatus Gribaldobacteria) CG23_combo_of_CG06-09_8_20_14_all_37_87_8</name>
    <dbReference type="NCBI Taxonomy" id="2014278"/>
    <lineage>
        <taxon>Bacteria</taxon>
        <taxon>Candidatus Gribaldobacteria</taxon>
    </lineage>
</organism>
<dbReference type="Proteomes" id="UP000230447">
    <property type="component" value="Unassembled WGS sequence"/>
</dbReference>
<name>A0A2G9ZEL7_9BACT</name>
<protein>
    <recommendedName>
        <fullName evidence="5">Thioredoxin domain-containing protein</fullName>
    </recommendedName>
</protein>
<evidence type="ECO:0000256" key="1">
    <source>
        <dbReference type="SAM" id="MobiDB-lite"/>
    </source>
</evidence>
<dbReference type="AlphaFoldDB" id="A0A2G9ZEL7"/>
<keyword evidence="2" id="KW-0472">Membrane</keyword>
<evidence type="ECO:0000256" key="2">
    <source>
        <dbReference type="SAM" id="Phobius"/>
    </source>
</evidence>
<evidence type="ECO:0000313" key="3">
    <source>
        <dbReference type="EMBL" id="PIP31613.1"/>
    </source>
</evidence>
<dbReference type="EMBL" id="PCSB01000056">
    <property type="protein sequence ID" value="PIP31613.1"/>
    <property type="molecule type" value="Genomic_DNA"/>
</dbReference>
<dbReference type="SUPFAM" id="SSF52833">
    <property type="entry name" value="Thioredoxin-like"/>
    <property type="match status" value="1"/>
</dbReference>